<organism evidence="1 2">
    <name type="scientific">Sipha flava</name>
    <name type="common">yellow sugarcane aphid</name>
    <dbReference type="NCBI Taxonomy" id="143950"/>
    <lineage>
        <taxon>Eukaryota</taxon>
        <taxon>Metazoa</taxon>
        <taxon>Ecdysozoa</taxon>
        <taxon>Arthropoda</taxon>
        <taxon>Hexapoda</taxon>
        <taxon>Insecta</taxon>
        <taxon>Pterygota</taxon>
        <taxon>Neoptera</taxon>
        <taxon>Paraneoptera</taxon>
        <taxon>Hemiptera</taxon>
        <taxon>Sternorrhyncha</taxon>
        <taxon>Aphidomorpha</taxon>
        <taxon>Aphidoidea</taxon>
        <taxon>Aphididae</taxon>
        <taxon>Sipha</taxon>
    </lineage>
</organism>
<dbReference type="Proteomes" id="UP000694846">
    <property type="component" value="Unplaced"/>
</dbReference>
<dbReference type="PANTHER" id="PTHR47331:SF5">
    <property type="entry name" value="RIBONUCLEASE H"/>
    <property type="match status" value="1"/>
</dbReference>
<name>A0A8B8F9U6_9HEMI</name>
<reference evidence="2" key="1">
    <citation type="submission" date="2025-08" db="UniProtKB">
        <authorList>
            <consortium name="RefSeq"/>
        </authorList>
    </citation>
    <scope>IDENTIFICATION</scope>
    <source>
        <tissue evidence="2">Whole body</tissue>
    </source>
</reference>
<dbReference type="AlphaFoldDB" id="A0A8B8F9U6"/>
<gene>
    <name evidence="2" type="primary">LOC112681098</name>
</gene>
<dbReference type="GeneID" id="112681098"/>
<evidence type="ECO:0000313" key="1">
    <source>
        <dbReference type="Proteomes" id="UP000694846"/>
    </source>
</evidence>
<proteinExistence type="predicted"/>
<protein>
    <submittedName>
        <fullName evidence="2">Uncharacterized protein LOC112681098</fullName>
    </submittedName>
</protein>
<dbReference type="RefSeq" id="XP_025407150.1">
    <property type="nucleotide sequence ID" value="XM_025551365.1"/>
</dbReference>
<sequence>MTQDFVERFKLSSDNTQIPIKGIGNLTTYTSGVVTTDIISRINNYETKVQFHVVKSITHALPASSLDVRKINIPTSLQGQLADLKWNQLSEVNALLGADVFYELFTGQRVKISNQSSLHITMLGWIVTGKTYPASYGHQETSVVVSPEHTSDSISLYSTKVSRHLEEEELTENHFKSHTYRDDDGRFVVRLPLSKDVCMLRNSRYIAEKRFLNIERKLQRDKALADEYQAFMREYLHMGHMKLVNSSELPSTSTYYLPHHAMKNLIVLPLKLELFLMRQLLQLLAYH</sequence>
<evidence type="ECO:0000313" key="2">
    <source>
        <dbReference type="RefSeq" id="XP_025407150.1"/>
    </source>
</evidence>
<keyword evidence="1" id="KW-1185">Reference proteome</keyword>
<accession>A0A8B8F9U6</accession>
<dbReference type="PANTHER" id="PTHR47331">
    <property type="entry name" value="PHD-TYPE DOMAIN-CONTAINING PROTEIN"/>
    <property type="match status" value="1"/>
</dbReference>
<dbReference type="OrthoDB" id="6617974at2759"/>